<protein>
    <submittedName>
        <fullName evidence="1">Uncharacterized protein</fullName>
    </submittedName>
</protein>
<keyword evidence="2" id="KW-1185">Reference proteome</keyword>
<proteinExistence type="predicted"/>
<evidence type="ECO:0000313" key="1">
    <source>
        <dbReference type="EMBL" id="KAH7942173.1"/>
    </source>
</evidence>
<reference evidence="1" key="1">
    <citation type="submission" date="2020-05" db="EMBL/GenBank/DDBJ databases">
        <title>Large-scale comparative analyses of tick genomes elucidate their genetic diversity and vector capacities.</title>
        <authorList>
            <person name="Jia N."/>
            <person name="Wang J."/>
            <person name="Shi W."/>
            <person name="Du L."/>
            <person name="Sun Y."/>
            <person name="Zhan W."/>
            <person name="Jiang J."/>
            <person name="Wang Q."/>
            <person name="Zhang B."/>
            <person name="Ji P."/>
            <person name="Sakyi L.B."/>
            <person name="Cui X."/>
            <person name="Yuan T."/>
            <person name="Jiang B."/>
            <person name="Yang W."/>
            <person name="Lam T.T.-Y."/>
            <person name="Chang Q."/>
            <person name="Ding S."/>
            <person name="Wang X."/>
            <person name="Zhu J."/>
            <person name="Ruan X."/>
            <person name="Zhao L."/>
            <person name="Wei J."/>
            <person name="Que T."/>
            <person name="Du C."/>
            <person name="Cheng J."/>
            <person name="Dai P."/>
            <person name="Han X."/>
            <person name="Huang E."/>
            <person name="Gao Y."/>
            <person name="Liu J."/>
            <person name="Shao H."/>
            <person name="Ye R."/>
            <person name="Li L."/>
            <person name="Wei W."/>
            <person name="Wang X."/>
            <person name="Wang C."/>
            <person name="Yang T."/>
            <person name="Huo Q."/>
            <person name="Li W."/>
            <person name="Guo W."/>
            <person name="Chen H."/>
            <person name="Zhou L."/>
            <person name="Ni X."/>
            <person name="Tian J."/>
            <person name="Zhou Y."/>
            <person name="Sheng Y."/>
            <person name="Liu T."/>
            <person name="Pan Y."/>
            <person name="Xia L."/>
            <person name="Li J."/>
            <person name="Zhao F."/>
            <person name="Cao W."/>
        </authorList>
    </citation>
    <scope>NUCLEOTIDE SEQUENCE</scope>
    <source>
        <strain evidence="1">Dsil-2018</strain>
    </source>
</reference>
<dbReference type="Proteomes" id="UP000821865">
    <property type="component" value="Chromosome 7"/>
</dbReference>
<comment type="caution">
    <text evidence="1">The sequence shown here is derived from an EMBL/GenBank/DDBJ whole genome shotgun (WGS) entry which is preliminary data.</text>
</comment>
<accession>A0ACB8CHD9</accession>
<organism evidence="1 2">
    <name type="scientific">Dermacentor silvarum</name>
    <name type="common">Tick</name>
    <dbReference type="NCBI Taxonomy" id="543639"/>
    <lineage>
        <taxon>Eukaryota</taxon>
        <taxon>Metazoa</taxon>
        <taxon>Ecdysozoa</taxon>
        <taxon>Arthropoda</taxon>
        <taxon>Chelicerata</taxon>
        <taxon>Arachnida</taxon>
        <taxon>Acari</taxon>
        <taxon>Parasitiformes</taxon>
        <taxon>Ixodida</taxon>
        <taxon>Ixodoidea</taxon>
        <taxon>Ixodidae</taxon>
        <taxon>Rhipicephalinae</taxon>
        <taxon>Dermacentor</taxon>
    </lineage>
</organism>
<sequence length="1216" mass="135194">MQALLEEASFHKPDMEEMNEECERLLLLSAQTPVRDQAVKLSTQYTSLVAALQENVTKLQRTLGSQEEFDKAKQKFVQWLEAAQRKLNAAKEPGTDLATVQNHLAELKELHQSLSEGKQLFDVVTEAASKTQGGLSDVSQGPIRSQSLQSRWQELMQGADTLKASLQEVEESLKERPVSGGDLVQIRCLVEQYKHTARNLDDHKQKLKELRVEASELAEKTDGGEVLPVLQEMAKQLESLQKKCQATLDSLESELHDAQSYQKALQEAEKWLLQMSFPVMAQHSLQVLNKQQTQEQLDKYKGILAEVKQYQSTLDDVKAKGRGLVNRYKKDAPQLEQQVQSQLDNIQESYDALLTGANQVLARLESALQKFISYETMLEVCDKLLEELEPKISALSEDTPKTAEASKIKLETCKGMLSQLTEARTQFQEAIQGCIEAVSSVSRPSSPEVATVFSVPEQEASIKIRLQDNIEQLEAIAAQLEVQLRGFEEAGRKRAAIEDWIVEKQSIVTQLGSAKFPPQTLALQAQLRQLEAIKLPLQDIKHEVSEKLTAVDALELKSGTPGASEAALRDRLHQLEAQVSQVAGARATQLETLEEYNTLAGQVDVRLTAVESSLDSTQRPTVGDAKQRLQTLNVLLDEVNSIGSDVGDLRGKIAVLTKCLEPDDKAKCDDQLKCLEGKCDELRKRILRRTKSLDLIQNGLDALYSEAATTEKWLQEKQASLEQLPNPGYQSTSVEAALQGMKAEQRQVENKRAVVQDFEKRIESFSHELDSLDAQQLEQMMQDLKTRFADLLSLLASHTDSLTELLNKTCRLDDELEIKEQDLRRVGAPAQDANDARNLLSSVQALQKEVKNFEETRLAGLVKLAKDLEPGCEPEDCAALQKLVQEPVEKVKELQQNLAERLKQLKELVQLYDEYQKALSAVKSLLSETEASLAADLLLTTSEEVIRGQLDTHRRLQESGRRLPADLSKMQKLASKLGPAAGANREIRVLNETKDRLDKLLSDRIASLEEALAELQQQRTTLNQCSEELDDLCRRLEALGGPLGPAVQDAEVLLSALQKVQTELKDLQGRLERMQGPGPLSEDVGRLLERCEATLQKTQGQLGRAKQALSLRQQYHQLREQVAQAIARLTDTVAVLEKAKKPAAEKLPQYDNLLAQVADAEGQLTSAQDKGEALAEEGSSADHNAILGDLGNLKSQLASLRKSIQNLKTQEQGLLA</sequence>
<evidence type="ECO:0000313" key="2">
    <source>
        <dbReference type="Proteomes" id="UP000821865"/>
    </source>
</evidence>
<dbReference type="EMBL" id="CM023476">
    <property type="protein sequence ID" value="KAH7942173.1"/>
    <property type="molecule type" value="Genomic_DNA"/>
</dbReference>
<name>A0ACB8CHD9_DERSI</name>
<gene>
    <name evidence="1" type="ORF">HPB49_021719</name>
</gene>